<name>A0A8R1Y0D0_ONCVO</name>
<dbReference type="Proteomes" id="UP000024404">
    <property type="component" value="Unassembled WGS sequence"/>
</dbReference>
<organism evidence="11 12">
    <name type="scientific">Onchocerca volvulus</name>
    <dbReference type="NCBI Taxonomy" id="6282"/>
    <lineage>
        <taxon>Eukaryota</taxon>
        <taxon>Metazoa</taxon>
        <taxon>Ecdysozoa</taxon>
        <taxon>Nematoda</taxon>
        <taxon>Chromadorea</taxon>
        <taxon>Rhabditida</taxon>
        <taxon>Spirurina</taxon>
        <taxon>Spiruromorpha</taxon>
        <taxon>Filarioidea</taxon>
        <taxon>Onchocercidae</taxon>
        <taxon>Onchocerca</taxon>
    </lineage>
</organism>
<dbReference type="EMBL" id="CMVM020000218">
    <property type="status" value="NOT_ANNOTATED_CDS"/>
    <property type="molecule type" value="Genomic_DNA"/>
</dbReference>
<reference evidence="11" key="2">
    <citation type="submission" date="2022-06" db="UniProtKB">
        <authorList>
            <consortium name="EnsemblMetazoa"/>
        </authorList>
    </citation>
    <scope>IDENTIFICATION</scope>
</reference>
<keyword evidence="6 10" id="KW-1133">Transmembrane helix</keyword>
<feature type="transmembrane region" description="Helical" evidence="10">
    <location>
        <begin position="65"/>
        <end position="86"/>
    </location>
</feature>
<evidence type="ECO:0000256" key="10">
    <source>
        <dbReference type="SAM" id="Phobius"/>
    </source>
</evidence>
<feature type="transmembrane region" description="Helical" evidence="10">
    <location>
        <begin position="226"/>
        <end position="249"/>
    </location>
</feature>
<evidence type="ECO:0000256" key="2">
    <source>
        <dbReference type="ARBA" id="ARBA00010535"/>
    </source>
</evidence>
<dbReference type="PANTHER" id="PTHR11432">
    <property type="entry name" value="NADH DEHYDROGENASE SUBUNIT 1"/>
    <property type="match status" value="1"/>
</dbReference>
<evidence type="ECO:0000256" key="1">
    <source>
        <dbReference type="ARBA" id="ARBA00004141"/>
    </source>
</evidence>
<evidence type="ECO:0000256" key="4">
    <source>
        <dbReference type="ARBA" id="ARBA00022448"/>
    </source>
</evidence>
<keyword evidence="12" id="KW-1185">Reference proteome</keyword>
<feature type="transmembrane region" description="Helical" evidence="10">
    <location>
        <begin position="289"/>
        <end position="308"/>
    </location>
</feature>
<comment type="subcellular location">
    <subcellularLocation>
        <location evidence="1">Membrane</location>
        <topology evidence="1">Multi-pass membrane protein</topology>
    </subcellularLocation>
    <subcellularLocation>
        <location evidence="9">Mitochondrion inner membrane</location>
        <topology evidence="9">Multi-pass membrane protein</topology>
    </subcellularLocation>
</comment>
<evidence type="ECO:0000256" key="5">
    <source>
        <dbReference type="ARBA" id="ARBA00022692"/>
    </source>
</evidence>
<proteinExistence type="inferred from homology"/>
<dbReference type="InterPro" id="IPR001694">
    <property type="entry name" value="NADH_UbQ_OxRdtase_su1/FPO"/>
</dbReference>
<dbReference type="PANTHER" id="PTHR11432:SF3">
    <property type="entry name" value="NADH-UBIQUINONE OXIDOREDUCTASE CHAIN 1"/>
    <property type="match status" value="1"/>
</dbReference>
<feature type="transmembrane region" description="Helical" evidence="10">
    <location>
        <begin position="163"/>
        <end position="192"/>
    </location>
</feature>
<dbReference type="GO" id="GO:0009060">
    <property type="term" value="P:aerobic respiration"/>
    <property type="evidence" value="ECO:0007669"/>
    <property type="project" value="TreeGrafter"/>
</dbReference>
<keyword evidence="7 10" id="KW-0472">Membrane</keyword>
<evidence type="ECO:0000256" key="9">
    <source>
        <dbReference type="RuleBase" id="RU000471"/>
    </source>
</evidence>
<feature type="transmembrane region" description="Helical" evidence="10">
    <location>
        <begin position="126"/>
        <end position="143"/>
    </location>
</feature>
<feature type="transmembrane region" description="Helical" evidence="10">
    <location>
        <begin position="255"/>
        <end position="277"/>
    </location>
</feature>
<evidence type="ECO:0000313" key="11">
    <source>
        <dbReference type="EnsemblMetazoa" id="OVOC7567.1"/>
    </source>
</evidence>
<feature type="transmembrane region" description="Helical" evidence="10">
    <location>
        <begin position="198"/>
        <end position="219"/>
    </location>
</feature>
<sequence>MCDSLFVVNSAFVNDDNFSWEIFDVLDEKGYLKQMCSDDRWDYSESKYSFIGGLRAFAQSYSYEIAFSVYLLFLFVFFSFFCLVLVDSHRAPFDLFECEIELVRGFNVEYSSVGFAAFILDECGNLLYFGCLTLVFYLFYMELSKYDDVLFAGFIRQGFQSRFVVFLLMIFWISGLLFLLFSLWACVGFLFFLSNFSWLGICTFILVTFTDSFLVADVFSHWLGFLIRGVALTLHINIIFLIGHFLMLTVLDMSIFYFIFLLFIIPAELFFAFYKYYFGIFVFQTKGVLSLNVEIVVLIVNFSIMIAGPDFRLI</sequence>
<reference evidence="12" key="1">
    <citation type="submission" date="2013-10" db="EMBL/GenBank/DDBJ databases">
        <title>Genome sequencing of Onchocerca volvulus.</title>
        <authorList>
            <person name="Cotton J."/>
            <person name="Tsai J."/>
            <person name="Stanley E."/>
            <person name="Tracey A."/>
            <person name="Holroyd N."/>
            <person name="Lustigman S."/>
            <person name="Berriman M."/>
        </authorList>
    </citation>
    <scope>NUCLEOTIDE SEQUENCE</scope>
</reference>
<dbReference type="GO" id="GO:0005743">
    <property type="term" value="C:mitochondrial inner membrane"/>
    <property type="evidence" value="ECO:0007669"/>
    <property type="project" value="UniProtKB-SubCell"/>
</dbReference>
<evidence type="ECO:0000256" key="6">
    <source>
        <dbReference type="ARBA" id="ARBA00022989"/>
    </source>
</evidence>
<accession>A0A8R1Y0D0</accession>
<dbReference type="GO" id="GO:0003954">
    <property type="term" value="F:NADH dehydrogenase activity"/>
    <property type="evidence" value="ECO:0007669"/>
    <property type="project" value="TreeGrafter"/>
</dbReference>
<dbReference type="EnsemblMetazoa" id="OVOC7567.1">
    <property type="protein sequence ID" value="OVOC7567.1"/>
    <property type="gene ID" value="WBGene00244376"/>
</dbReference>
<evidence type="ECO:0000256" key="8">
    <source>
        <dbReference type="ARBA" id="ARBA00031024"/>
    </source>
</evidence>
<protein>
    <recommendedName>
        <fullName evidence="3">NADH-ubiquinone oxidoreductase chain 1</fullName>
    </recommendedName>
    <alternativeName>
        <fullName evidence="8">NADH dehydrogenase subunit 1</fullName>
    </alternativeName>
</protein>
<evidence type="ECO:0000313" key="12">
    <source>
        <dbReference type="Proteomes" id="UP000024404"/>
    </source>
</evidence>
<keyword evidence="4" id="KW-0813">Transport</keyword>
<dbReference type="Pfam" id="PF00146">
    <property type="entry name" value="NADHdh"/>
    <property type="match status" value="1"/>
</dbReference>
<dbReference type="AlphaFoldDB" id="A0A8R1Y0D0"/>
<keyword evidence="5 9" id="KW-0812">Transmembrane</keyword>
<comment type="similarity">
    <text evidence="2 9">Belongs to the complex I subunit 1 family.</text>
</comment>
<evidence type="ECO:0000256" key="7">
    <source>
        <dbReference type="ARBA" id="ARBA00023136"/>
    </source>
</evidence>
<keyword evidence="9" id="KW-0520">NAD</keyword>
<evidence type="ECO:0000256" key="3">
    <source>
        <dbReference type="ARBA" id="ARBA00021009"/>
    </source>
</evidence>